<dbReference type="RefSeq" id="WP_247401431.1">
    <property type="nucleotide sequence ID" value="NZ_JAKNRV010000099.1"/>
</dbReference>
<comment type="caution">
    <text evidence="2">The sequence shown here is derived from an EMBL/GenBank/DDBJ whole genome shotgun (WGS) entry which is preliminary data.</text>
</comment>
<evidence type="ECO:0000313" key="2">
    <source>
        <dbReference type="EMBL" id="MCK1785178.1"/>
    </source>
</evidence>
<proteinExistence type="predicted"/>
<reference evidence="2 3" key="1">
    <citation type="submission" date="2022-02" db="EMBL/GenBank/DDBJ databases">
        <title>Comparative genomics of the first Antarctic Pseudomonas spp. capable of biotransforming 2,4,6-Trinitrotoluene.</title>
        <authorList>
            <person name="Cabrera M.A."/>
            <person name="Marquez S.L."/>
            <person name="Perez-Donoso J.M."/>
        </authorList>
    </citation>
    <scope>NUCLEOTIDE SEQUENCE [LARGE SCALE GENOMIC DNA]</scope>
    <source>
        <strain evidence="2 3">TNT11</strain>
    </source>
</reference>
<accession>A0ABT0EHI5</accession>
<feature type="compositionally biased region" description="Polar residues" evidence="1">
    <location>
        <begin position="76"/>
        <end position="96"/>
    </location>
</feature>
<name>A0ABT0EHI5_9PSED</name>
<keyword evidence="3" id="KW-1185">Reference proteome</keyword>
<protein>
    <submittedName>
        <fullName evidence="2">Uncharacterized protein</fullName>
    </submittedName>
</protein>
<feature type="compositionally biased region" description="Basic and acidic residues" evidence="1">
    <location>
        <begin position="114"/>
        <end position="134"/>
    </location>
</feature>
<dbReference type="Proteomes" id="UP001317085">
    <property type="component" value="Unassembled WGS sequence"/>
</dbReference>
<feature type="region of interest" description="Disordered" evidence="1">
    <location>
        <begin position="22"/>
        <end position="144"/>
    </location>
</feature>
<sequence>MIFSNAIARPLVFSRVGDFFSGGFTRTPEIPSGSTRTVDAPKVGDAPSGRPAPEHQGFDQAHVDLKVEGFEAPGHTSGTRQPGDTPDANNPQSPQLDSYKAEQQKKWQAQQDANSRDKLFAQEQPGRVDGKEVEPFSSTALSDESASLSAAAKAKVEKAAPARNGSLVRTAAIAVPFSIAGLTIAGTVNAFVKKAIDSPESTDGLTKQDAQNARIVEQSQKDVFTAANALNDLKGDAHIAPDLSWAMKDDDARMDVLEEIVDIVEEQLTIEAKKLGIPFSAASTGPQKDDIEGRALAIESRLAAVTALFRNISSKLTAETA</sequence>
<evidence type="ECO:0000313" key="3">
    <source>
        <dbReference type="Proteomes" id="UP001317085"/>
    </source>
</evidence>
<dbReference type="EMBL" id="JAKNRV010000099">
    <property type="protein sequence ID" value="MCK1785178.1"/>
    <property type="molecule type" value="Genomic_DNA"/>
</dbReference>
<evidence type="ECO:0000256" key="1">
    <source>
        <dbReference type="SAM" id="MobiDB-lite"/>
    </source>
</evidence>
<feature type="compositionally biased region" description="Basic and acidic residues" evidence="1">
    <location>
        <begin position="52"/>
        <end position="69"/>
    </location>
</feature>
<gene>
    <name evidence="2" type="ORF">L9Z73_12705</name>
</gene>
<organism evidence="2 3">
    <name type="scientific">Pseudomonas emilianonis</name>
    <dbReference type="NCBI Taxonomy" id="2915812"/>
    <lineage>
        <taxon>Bacteria</taxon>
        <taxon>Pseudomonadati</taxon>
        <taxon>Pseudomonadota</taxon>
        <taxon>Gammaproteobacteria</taxon>
        <taxon>Pseudomonadales</taxon>
        <taxon>Pseudomonadaceae</taxon>
        <taxon>Pseudomonas</taxon>
    </lineage>
</organism>